<evidence type="ECO:0000313" key="2">
    <source>
        <dbReference type="Proteomes" id="UP001241748"/>
    </source>
</evidence>
<reference evidence="1 2" key="1">
    <citation type="submission" date="2024-05" db="EMBL/GenBank/DDBJ databases">
        <authorList>
            <person name="Venkateswaran K."/>
        </authorList>
    </citation>
    <scope>NUCLEOTIDE SEQUENCE [LARGE SCALE GENOMIC DNA]</scope>
    <source>
        <strain evidence="1 2">179-C4-2-HS</strain>
    </source>
</reference>
<comment type="caution">
    <text evidence="1">The sequence shown here is derived from an EMBL/GenBank/DDBJ whole genome shotgun (WGS) entry which is preliminary data.</text>
</comment>
<evidence type="ECO:0000313" key="1">
    <source>
        <dbReference type="EMBL" id="MFB3170124.1"/>
    </source>
</evidence>
<accession>A0ABV4Z0F7</accession>
<protein>
    <submittedName>
        <fullName evidence="1">Uncharacterized protein</fullName>
    </submittedName>
</protein>
<name>A0ABV4Z0F7_9BACI</name>
<dbReference type="RefSeq" id="WP_306074678.1">
    <property type="nucleotide sequence ID" value="NZ_JAROBZ020000002.1"/>
</dbReference>
<sequence>MSRDDLVKIGYIVFKSHLASRRNQPEFLGVAGFISKLIKRLFKIDSCHISEESLS</sequence>
<keyword evidence="2" id="KW-1185">Reference proteome</keyword>
<gene>
    <name evidence="1" type="ORF">P5G62_023750</name>
</gene>
<organism evidence="1 2">
    <name type="scientific">Neobacillus driksii</name>
    <dbReference type="NCBI Taxonomy" id="3035913"/>
    <lineage>
        <taxon>Bacteria</taxon>
        <taxon>Bacillati</taxon>
        <taxon>Bacillota</taxon>
        <taxon>Bacilli</taxon>
        <taxon>Bacillales</taxon>
        <taxon>Bacillaceae</taxon>
        <taxon>Neobacillus</taxon>
    </lineage>
</organism>
<dbReference type="Proteomes" id="UP001241748">
    <property type="component" value="Unassembled WGS sequence"/>
</dbReference>
<proteinExistence type="predicted"/>
<dbReference type="EMBL" id="JAROBZ020000002">
    <property type="protein sequence ID" value="MFB3170124.1"/>
    <property type="molecule type" value="Genomic_DNA"/>
</dbReference>